<organism evidence="1 2">
    <name type="scientific">Flavonifractor plautii</name>
    <name type="common">Fusobacterium plautii</name>
    <dbReference type="NCBI Taxonomy" id="292800"/>
    <lineage>
        <taxon>Bacteria</taxon>
        <taxon>Bacillati</taxon>
        <taxon>Bacillota</taxon>
        <taxon>Clostridia</taxon>
        <taxon>Eubacteriales</taxon>
        <taxon>Oscillospiraceae</taxon>
        <taxon>Flavonifractor</taxon>
    </lineage>
</organism>
<dbReference type="RefSeq" id="WP_009257774.1">
    <property type="nucleotide sequence ID" value="NZ_BAABZG010000001.1"/>
</dbReference>
<dbReference type="AlphaFoldDB" id="A0A173XKR3"/>
<evidence type="ECO:0008006" key="3">
    <source>
        <dbReference type="Google" id="ProtNLM"/>
    </source>
</evidence>
<evidence type="ECO:0000313" key="1">
    <source>
        <dbReference type="EMBL" id="CUN52233.1"/>
    </source>
</evidence>
<protein>
    <recommendedName>
        <fullName evidence="3">VRR-NUC domain-containing protein</fullName>
    </recommendedName>
</protein>
<dbReference type="Proteomes" id="UP000095746">
    <property type="component" value="Unassembled WGS sequence"/>
</dbReference>
<sequence>MAGEKNFENRLKKWLEDEGIYPLGEPVNRMSAPPCGYWEKRWGGGRYVKSGLPDMRIVVKGLALEVELKATTGTPSELQKRNIAQINNSGCFGFILYPEGFETFKKIVKGVKQCEFPTAGLISLIDAHTDTACDMWKG</sequence>
<dbReference type="InterPro" id="IPR011856">
    <property type="entry name" value="tRNA_endonuc-like_dom_sf"/>
</dbReference>
<evidence type="ECO:0000313" key="2">
    <source>
        <dbReference type="Proteomes" id="UP000095746"/>
    </source>
</evidence>
<proteinExistence type="predicted"/>
<name>A0A173XKR3_FLAPL</name>
<accession>A0A173XKR3</accession>
<dbReference type="EMBL" id="CYZT01000001">
    <property type="protein sequence ID" value="CUN52233.1"/>
    <property type="molecule type" value="Genomic_DNA"/>
</dbReference>
<dbReference type="GO" id="GO:0003676">
    <property type="term" value="F:nucleic acid binding"/>
    <property type="evidence" value="ECO:0007669"/>
    <property type="project" value="InterPro"/>
</dbReference>
<reference evidence="1 2" key="1">
    <citation type="submission" date="2015-09" db="EMBL/GenBank/DDBJ databases">
        <authorList>
            <consortium name="Pathogen Informatics"/>
        </authorList>
    </citation>
    <scope>NUCLEOTIDE SEQUENCE [LARGE SCALE GENOMIC DNA]</scope>
    <source>
        <strain evidence="1 2">2789STDY5608854</strain>
    </source>
</reference>
<gene>
    <name evidence="1" type="ORF">ERS852411_00019</name>
</gene>
<dbReference type="Gene3D" id="3.40.1350.10">
    <property type="match status" value="1"/>
</dbReference>